<gene>
    <name evidence="3" type="ORF">A3A36_00925</name>
</gene>
<feature type="transmembrane region" description="Helical" evidence="1">
    <location>
        <begin position="70"/>
        <end position="88"/>
    </location>
</feature>
<name>A0A1F6EWM2_9BACT</name>
<feature type="transmembrane region" description="Helical" evidence="1">
    <location>
        <begin position="108"/>
        <end position="134"/>
    </location>
</feature>
<keyword evidence="1" id="KW-0472">Membrane</keyword>
<feature type="chain" id="PRO_5009524260" description="Conjugal transfer protein TrbC" evidence="2">
    <location>
        <begin position="22"/>
        <end position="138"/>
    </location>
</feature>
<keyword evidence="2" id="KW-0732">Signal</keyword>
<evidence type="ECO:0000313" key="4">
    <source>
        <dbReference type="Proteomes" id="UP000178811"/>
    </source>
</evidence>
<organism evidence="3 4">
    <name type="scientific">Candidatus Kaiserbacteria bacterium RIFCSPLOWO2_01_FULL_52_12b</name>
    <dbReference type="NCBI Taxonomy" id="1798509"/>
    <lineage>
        <taxon>Bacteria</taxon>
        <taxon>Candidatus Kaiseribacteriota</taxon>
    </lineage>
</organism>
<accession>A0A1F6EWM2</accession>
<feature type="signal peptide" evidence="2">
    <location>
        <begin position="1"/>
        <end position="21"/>
    </location>
</feature>
<reference evidence="3 4" key="1">
    <citation type="journal article" date="2016" name="Nat. Commun.">
        <title>Thousands of microbial genomes shed light on interconnected biogeochemical processes in an aquifer system.</title>
        <authorList>
            <person name="Anantharaman K."/>
            <person name="Brown C.T."/>
            <person name="Hug L.A."/>
            <person name="Sharon I."/>
            <person name="Castelle C.J."/>
            <person name="Probst A.J."/>
            <person name="Thomas B.C."/>
            <person name="Singh A."/>
            <person name="Wilkins M.J."/>
            <person name="Karaoz U."/>
            <person name="Brodie E.L."/>
            <person name="Williams K.H."/>
            <person name="Hubbard S.S."/>
            <person name="Banfield J.F."/>
        </authorList>
    </citation>
    <scope>NUCLEOTIDE SEQUENCE [LARGE SCALE GENOMIC DNA]</scope>
</reference>
<evidence type="ECO:0000313" key="3">
    <source>
        <dbReference type="EMBL" id="OGG78017.1"/>
    </source>
</evidence>
<dbReference type="AlphaFoldDB" id="A0A1F6EWM2"/>
<keyword evidence="1" id="KW-1133">Transmembrane helix</keyword>
<protein>
    <recommendedName>
        <fullName evidence="5">Conjugal transfer protein TrbC</fullName>
    </recommendedName>
</protein>
<dbReference type="Proteomes" id="UP000178811">
    <property type="component" value="Unassembled WGS sequence"/>
</dbReference>
<sequence>MSRFLILASLVFFALAPVMLAAIGDSPGAPPSGIGGSPGEPPASGSSVTLINPLQGGASLESFLTSILDFVIRIGTIVVIFMVVLVGYKFVVAQGEPGKLTEARQMLLWTIVGALILLGAQAIAIGITATVQALSTGT</sequence>
<proteinExistence type="predicted"/>
<keyword evidence="1" id="KW-0812">Transmembrane</keyword>
<comment type="caution">
    <text evidence="3">The sequence shown here is derived from an EMBL/GenBank/DDBJ whole genome shotgun (WGS) entry which is preliminary data.</text>
</comment>
<evidence type="ECO:0000256" key="1">
    <source>
        <dbReference type="SAM" id="Phobius"/>
    </source>
</evidence>
<evidence type="ECO:0000256" key="2">
    <source>
        <dbReference type="SAM" id="SignalP"/>
    </source>
</evidence>
<evidence type="ECO:0008006" key="5">
    <source>
        <dbReference type="Google" id="ProtNLM"/>
    </source>
</evidence>
<dbReference type="EMBL" id="MFLW01000026">
    <property type="protein sequence ID" value="OGG78017.1"/>
    <property type="molecule type" value="Genomic_DNA"/>
</dbReference>